<dbReference type="Proteomes" id="UP001199044">
    <property type="component" value="Unassembled WGS sequence"/>
</dbReference>
<evidence type="ECO:0000313" key="2">
    <source>
        <dbReference type="Proteomes" id="UP001199044"/>
    </source>
</evidence>
<reference evidence="2" key="1">
    <citation type="submission" date="2023-07" db="EMBL/GenBank/DDBJ databases">
        <title>Molecular identification of indigenous halophilic bacteria isolated from red sea cost, biodegradation of synthetic dyes and assessment of degraded metabolite toxicity.</title>
        <authorList>
            <person name="Chaieb K."/>
            <person name="Altayb H.N."/>
        </authorList>
    </citation>
    <scope>NUCLEOTIDE SEQUENCE [LARGE SCALE GENOMIC DNA]</scope>
    <source>
        <strain evidence="2">K20</strain>
    </source>
</reference>
<dbReference type="RefSeq" id="WP_068718036.1">
    <property type="nucleotide sequence ID" value="NZ_AP014636.1"/>
</dbReference>
<name>A0ABS7YMS8_9VIBR</name>
<evidence type="ECO:0000313" key="1">
    <source>
        <dbReference type="EMBL" id="MCA2016267.1"/>
    </source>
</evidence>
<protein>
    <submittedName>
        <fullName evidence="1">Uncharacterized protein</fullName>
    </submittedName>
</protein>
<accession>A0ABS7YMS8</accession>
<organism evidence="1 2">
    <name type="scientific">Vibrio tritonius</name>
    <dbReference type="NCBI Taxonomy" id="1435069"/>
    <lineage>
        <taxon>Bacteria</taxon>
        <taxon>Pseudomonadati</taxon>
        <taxon>Pseudomonadota</taxon>
        <taxon>Gammaproteobacteria</taxon>
        <taxon>Vibrionales</taxon>
        <taxon>Vibrionaceae</taxon>
        <taxon>Vibrio</taxon>
    </lineage>
</organism>
<dbReference type="EMBL" id="JAIWIU010000054">
    <property type="protein sequence ID" value="MCA2016267.1"/>
    <property type="molecule type" value="Genomic_DNA"/>
</dbReference>
<gene>
    <name evidence="1" type="ORF">LDJ79_09110</name>
</gene>
<sequence length="67" mass="7836">MKALERDIVVKLADQSRRFVVMEECTEGYRCLPVDSDGEIIYNSGDYYFDAYDVVFESQLDQNNNEK</sequence>
<keyword evidence="2" id="KW-1185">Reference proteome</keyword>
<comment type="caution">
    <text evidence="1">The sequence shown here is derived from an EMBL/GenBank/DDBJ whole genome shotgun (WGS) entry which is preliminary data.</text>
</comment>
<proteinExistence type="predicted"/>